<feature type="transmembrane region" description="Helical" evidence="2">
    <location>
        <begin position="66"/>
        <end position="94"/>
    </location>
</feature>
<feature type="transmembrane region" description="Helical" evidence="2">
    <location>
        <begin position="340"/>
        <end position="360"/>
    </location>
</feature>
<feature type="transmembrane region" description="Helical" evidence="2">
    <location>
        <begin position="308"/>
        <end position="328"/>
    </location>
</feature>
<name>A0A1C5IRD3_9ACTN</name>
<feature type="transmembrane region" description="Helical" evidence="2">
    <location>
        <begin position="106"/>
        <end position="126"/>
    </location>
</feature>
<feature type="transmembrane region" description="Helical" evidence="2">
    <location>
        <begin position="398"/>
        <end position="417"/>
    </location>
</feature>
<feature type="region of interest" description="Disordered" evidence="1">
    <location>
        <begin position="1"/>
        <end position="31"/>
    </location>
</feature>
<evidence type="ECO:0000313" key="3">
    <source>
        <dbReference type="EMBL" id="SCG60874.1"/>
    </source>
</evidence>
<feature type="transmembrane region" description="Helical" evidence="2">
    <location>
        <begin position="372"/>
        <end position="392"/>
    </location>
</feature>
<feature type="transmembrane region" description="Helical" evidence="2">
    <location>
        <begin position="265"/>
        <end position="287"/>
    </location>
</feature>
<keyword evidence="4" id="KW-1185">Reference proteome</keyword>
<feature type="transmembrane region" description="Helical" evidence="2">
    <location>
        <begin position="132"/>
        <end position="150"/>
    </location>
</feature>
<keyword evidence="2" id="KW-0472">Membrane</keyword>
<proteinExistence type="predicted"/>
<dbReference type="Proteomes" id="UP000199408">
    <property type="component" value="Unassembled WGS sequence"/>
</dbReference>
<evidence type="ECO:0000256" key="1">
    <source>
        <dbReference type="SAM" id="MobiDB-lite"/>
    </source>
</evidence>
<evidence type="ECO:0000313" key="4">
    <source>
        <dbReference type="Proteomes" id="UP000199408"/>
    </source>
</evidence>
<protein>
    <submittedName>
        <fullName evidence="3">Membrane protein involved in the export of O-antigen and teichoic acid</fullName>
    </submittedName>
</protein>
<keyword evidence="2" id="KW-1133">Transmembrane helix</keyword>
<reference evidence="4" key="1">
    <citation type="submission" date="2016-06" db="EMBL/GenBank/DDBJ databases">
        <authorList>
            <person name="Varghese N."/>
        </authorList>
    </citation>
    <scope>NUCLEOTIDE SEQUENCE [LARGE SCALE GENOMIC DNA]</scope>
    <source>
        <strain evidence="4">DSM 43171</strain>
    </source>
</reference>
<accession>A0A1C5IRD3</accession>
<feature type="transmembrane region" description="Helical" evidence="2">
    <location>
        <begin position="37"/>
        <end position="60"/>
    </location>
</feature>
<feature type="transmembrane region" description="Helical" evidence="2">
    <location>
        <begin position="234"/>
        <end position="259"/>
    </location>
</feature>
<evidence type="ECO:0000256" key="2">
    <source>
        <dbReference type="SAM" id="Phobius"/>
    </source>
</evidence>
<organism evidence="3 4">
    <name type="scientific">Micromonospora halophytica</name>
    <dbReference type="NCBI Taxonomy" id="47864"/>
    <lineage>
        <taxon>Bacteria</taxon>
        <taxon>Bacillati</taxon>
        <taxon>Actinomycetota</taxon>
        <taxon>Actinomycetes</taxon>
        <taxon>Micromonosporales</taxon>
        <taxon>Micromonosporaceae</taxon>
        <taxon>Micromonospora</taxon>
    </lineage>
</organism>
<dbReference type="AlphaFoldDB" id="A0A1C5IRD3"/>
<feature type="transmembrane region" description="Helical" evidence="2">
    <location>
        <begin position="162"/>
        <end position="181"/>
    </location>
</feature>
<gene>
    <name evidence="3" type="ORF">GA0070560_11590</name>
</gene>
<keyword evidence="2" id="KW-0812">Transmembrane</keyword>
<dbReference type="STRING" id="47864.GA0070560_11590"/>
<sequence length="443" mass="45844">MTSGQSRATGSMPREGPPAPPTGAATGRTGNVRRDTLVASMTGLVSGALNAAILAVSARSGQTGEIAAYTVMTAALAWVCVIVVGGSSLLYVSGTEAERDAVRSQRILIAVPAMVLATGGVAITYTTRGYDAGALVMVAVVAIANSFFELQSGDLVRQMRFLAGAVAVSASRLVALAFVVAGTRFTTALAVVSVVQFVVLEMLLCRGAGARRPLWAALSLRAAVATFRMNRQLFVYNTAEVFTGRAAGLALSLVAPAAVVGCFGALYSVYQAIVAVLYSGLRVPMVIRTRRRHGLSGHSGHPGRESETISVAAATLLAAGLIVAAPWITTRLLLLPLPGAALWLQLLALALPFLTMNRAISMNRIGDGDYRGATAVAVLIAGLTAVALLGQLPGLDATGAAGTAAFAEILTLVILMVRRVSRRRRRDPQMAAVVPGLSDPIAR</sequence>
<dbReference type="EMBL" id="FMDN01000015">
    <property type="protein sequence ID" value="SCG60874.1"/>
    <property type="molecule type" value="Genomic_DNA"/>
</dbReference>
<feature type="transmembrane region" description="Helical" evidence="2">
    <location>
        <begin position="187"/>
        <end position="205"/>
    </location>
</feature>